<dbReference type="InterPro" id="IPR002641">
    <property type="entry name" value="PNPLA_dom"/>
</dbReference>
<reference evidence="6 7" key="1">
    <citation type="submission" date="2016-11" db="EMBL/GenBank/DDBJ databases">
        <authorList>
            <person name="Jaros S."/>
            <person name="Januszkiewicz K."/>
            <person name="Wedrychowicz H."/>
        </authorList>
    </citation>
    <scope>NUCLEOTIDE SEQUENCE [LARGE SCALE GENOMIC DNA]</scope>
    <source>
        <strain evidence="6 7">DSM 15930</strain>
    </source>
</reference>
<comment type="caution">
    <text evidence="4">Lacks conserved residue(s) required for the propagation of feature annotation.</text>
</comment>
<dbReference type="GO" id="GO:0016042">
    <property type="term" value="P:lipid catabolic process"/>
    <property type="evidence" value="ECO:0007669"/>
    <property type="project" value="UniProtKB-UniRule"/>
</dbReference>
<dbReference type="Pfam" id="PF01734">
    <property type="entry name" value="Patatin"/>
    <property type="match status" value="1"/>
</dbReference>
<evidence type="ECO:0000256" key="3">
    <source>
        <dbReference type="ARBA" id="ARBA00023098"/>
    </source>
</evidence>
<keyword evidence="7" id="KW-1185">Reference proteome</keyword>
<name>A0A1M7LQW5_9FIRM</name>
<evidence type="ECO:0000256" key="4">
    <source>
        <dbReference type="PROSITE-ProRule" id="PRU01161"/>
    </source>
</evidence>
<feature type="active site" description="Nucleophile" evidence="4">
    <location>
        <position position="40"/>
    </location>
</feature>
<organism evidence="6 7">
    <name type="scientific">Anaerosporobacter mobilis DSM 15930</name>
    <dbReference type="NCBI Taxonomy" id="1120996"/>
    <lineage>
        <taxon>Bacteria</taxon>
        <taxon>Bacillati</taxon>
        <taxon>Bacillota</taxon>
        <taxon>Clostridia</taxon>
        <taxon>Lachnospirales</taxon>
        <taxon>Lachnospiraceae</taxon>
        <taxon>Anaerosporobacter</taxon>
    </lineage>
</organism>
<dbReference type="Proteomes" id="UP000184038">
    <property type="component" value="Unassembled WGS sequence"/>
</dbReference>
<evidence type="ECO:0000313" key="6">
    <source>
        <dbReference type="EMBL" id="SHM80582.1"/>
    </source>
</evidence>
<dbReference type="Gene3D" id="3.40.1090.10">
    <property type="entry name" value="Cytosolic phospholipase A2 catalytic domain"/>
    <property type="match status" value="2"/>
</dbReference>
<dbReference type="InterPro" id="IPR045943">
    <property type="entry name" value="DUF6363"/>
</dbReference>
<dbReference type="SUPFAM" id="SSF52151">
    <property type="entry name" value="FabD/lysophospholipase-like"/>
    <property type="match status" value="1"/>
</dbReference>
<dbReference type="EMBL" id="FRCP01000017">
    <property type="protein sequence ID" value="SHM80582.1"/>
    <property type="molecule type" value="Genomic_DNA"/>
</dbReference>
<dbReference type="OrthoDB" id="9802424at2"/>
<keyword evidence="2 4" id="KW-0442">Lipid degradation</keyword>
<feature type="short sequence motif" description="DGA/G" evidence="4">
    <location>
        <begin position="160"/>
        <end position="162"/>
    </location>
</feature>
<dbReference type="InterPro" id="IPR050301">
    <property type="entry name" value="NTE"/>
</dbReference>
<dbReference type="PANTHER" id="PTHR14226:SF25">
    <property type="entry name" value="PHOSPHOESTERASE"/>
    <property type="match status" value="1"/>
</dbReference>
<sequence length="285" mass="32493">MKESTALVLEGGSLRCLFTAGVLDTFIANGIEFPCVGGVSAGSLSGLNYVSKQMGRTAKVNMDYVKDKRLMGIRSLIRNRSIFNFDFLFDDIGKELIPFDEETFYNSPQRYVAFATDCKTGKLVSFEKGKTKDMMMACRSSCSMPLLSPIVHVEGMECLDGGIANPIPVDWAMNEGYEKIVVVLTRQEGYRKQPVSSAMMRAYERSYRDYPRLLRKLKQIPKHYNEIQEDIARLEKEGRIFVIRPEEPVLVSRVEKDVQKLRDLYEIGKTIADKRMEDMLAYLNE</sequence>
<feature type="short sequence motif" description="GXSXG" evidence="4">
    <location>
        <begin position="38"/>
        <end position="42"/>
    </location>
</feature>
<dbReference type="InterPro" id="IPR037483">
    <property type="entry name" value="YjjU-like"/>
</dbReference>
<dbReference type="RefSeq" id="WP_073289577.1">
    <property type="nucleotide sequence ID" value="NZ_FRCP01000017.1"/>
</dbReference>
<dbReference type="Pfam" id="PF19890">
    <property type="entry name" value="DUF6363"/>
    <property type="match status" value="1"/>
</dbReference>
<evidence type="ECO:0000256" key="2">
    <source>
        <dbReference type="ARBA" id="ARBA00022963"/>
    </source>
</evidence>
<dbReference type="GO" id="GO:0016787">
    <property type="term" value="F:hydrolase activity"/>
    <property type="evidence" value="ECO:0007669"/>
    <property type="project" value="UniProtKB-UniRule"/>
</dbReference>
<keyword evidence="3 4" id="KW-0443">Lipid metabolism</keyword>
<feature type="active site" description="Proton acceptor" evidence="4">
    <location>
        <position position="160"/>
    </location>
</feature>
<protein>
    <submittedName>
        <fullName evidence="6">Predicted phospholipase, patatin/cPLA2 family</fullName>
    </submittedName>
</protein>
<dbReference type="CDD" id="cd07208">
    <property type="entry name" value="Pat_hypo_Ecoli_yjju_like"/>
    <property type="match status" value="1"/>
</dbReference>
<accession>A0A1M7LQW5</accession>
<dbReference type="AlphaFoldDB" id="A0A1M7LQW5"/>
<feature type="domain" description="PNPLA" evidence="5">
    <location>
        <begin position="7"/>
        <end position="173"/>
    </location>
</feature>
<gene>
    <name evidence="6" type="ORF">SAMN02746066_03383</name>
</gene>
<evidence type="ECO:0000256" key="1">
    <source>
        <dbReference type="ARBA" id="ARBA00022801"/>
    </source>
</evidence>
<proteinExistence type="predicted"/>
<dbReference type="PROSITE" id="PS51635">
    <property type="entry name" value="PNPLA"/>
    <property type="match status" value="1"/>
</dbReference>
<keyword evidence="1 4" id="KW-0378">Hydrolase</keyword>
<dbReference type="InterPro" id="IPR016035">
    <property type="entry name" value="Acyl_Trfase/lysoPLipase"/>
</dbReference>
<evidence type="ECO:0000313" key="7">
    <source>
        <dbReference type="Proteomes" id="UP000184038"/>
    </source>
</evidence>
<dbReference type="PANTHER" id="PTHR14226">
    <property type="entry name" value="NEUROPATHY TARGET ESTERASE/SWISS CHEESE D.MELANOGASTER"/>
    <property type="match status" value="1"/>
</dbReference>
<dbReference type="STRING" id="1120996.SAMN02746066_03383"/>
<evidence type="ECO:0000259" key="5">
    <source>
        <dbReference type="PROSITE" id="PS51635"/>
    </source>
</evidence>